<gene>
    <name evidence="2" type="ORF">KOM_12_544</name>
</gene>
<reference evidence="2" key="1">
    <citation type="submission" date="2021-06" db="EMBL/GenBank/DDBJ databases">
        <authorList>
            <person name="Rolland C."/>
        </authorList>
    </citation>
    <scope>NUCLEOTIDE SEQUENCE</scope>
    <source>
        <strain evidence="2">347.936635</strain>
    </source>
</reference>
<protein>
    <submittedName>
        <fullName evidence="2">Uncharacterized protein</fullName>
    </submittedName>
</protein>
<evidence type="ECO:0000256" key="1">
    <source>
        <dbReference type="SAM" id="MobiDB-lite"/>
    </source>
</evidence>
<feature type="region of interest" description="Disordered" evidence="1">
    <location>
        <begin position="72"/>
        <end position="91"/>
    </location>
</feature>
<accession>A0A8F8KRT8</accession>
<name>A0A8F8KRT8_9VIRU</name>
<organism evidence="2">
    <name type="scientific">Clandestinovirus</name>
    <dbReference type="NCBI Taxonomy" id="2831644"/>
    <lineage>
        <taxon>Viruses</taxon>
    </lineage>
</organism>
<sequence length="91" mass="10504">MTLKDLDNGMKVACICAWVKYWQRNVPPIANGGCIWDLVVLVRPDGTRENLGTLAKRNAERLQLIAIEQAERQREKDAKYDYSDEESDEDY</sequence>
<dbReference type="EMBL" id="MZ420154">
    <property type="protein sequence ID" value="QYA18812.1"/>
    <property type="molecule type" value="Genomic_DNA"/>
</dbReference>
<evidence type="ECO:0000313" key="2">
    <source>
        <dbReference type="EMBL" id="QYA18812.1"/>
    </source>
</evidence>
<feature type="compositionally biased region" description="Basic and acidic residues" evidence="1">
    <location>
        <begin position="72"/>
        <end position="82"/>
    </location>
</feature>
<proteinExistence type="predicted"/>